<keyword evidence="3" id="KW-1185">Reference proteome</keyword>
<reference evidence="2 3" key="1">
    <citation type="submission" date="2019-02" db="EMBL/GenBank/DDBJ databases">
        <title>Deep-cultivation of Planctomycetes and their phenomic and genomic characterization uncovers novel biology.</title>
        <authorList>
            <person name="Wiegand S."/>
            <person name="Jogler M."/>
            <person name="Boedeker C."/>
            <person name="Pinto D."/>
            <person name="Vollmers J."/>
            <person name="Rivas-Marin E."/>
            <person name="Kohn T."/>
            <person name="Peeters S.H."/>
            <person name="Heuer A."/>
            <person name="Rast P."/>
            <person name="Oberbeckmann S."/>
            <person name="Bunk B."/>
            <person name="Jeske O."/>
            <person name="Meyerdierks A."/>
            <person name="Storesund J.E."/>
            <person name="Kallscheuer N."/>
            <person name="Luecker S."/>
            <person name="Lage O.M."/>
            <person name="Pohl T."/>
            <person name="Merkel B.J."/>
            <person name="Hornburger P."/>
            <person name="Mueller R.-W."/>
            <person name="Bruemmer F."/>
            <person name="Labrenz M."/>
            <person name="Spormann A.M."/>
            <person name="Op den Camp H."/>
            <person name="Overmann J."/>
            <person name="Amann R."/>
            <person name="Jetten M.S.M."/>
            <person name="Mascher T."/>
            <person name="Medema M.H."/>
            <person name="Devos D.P."/>
            <person name="Kaster A.-K."/>
            <person name="Ovreas L."/>
            <person name="Rohde M."/>
            <person name="Galperin M.Y."/>
            <person name="Jogler C."/>
        </authorList>
    </citation>
    <scope>NUCLEOTIDE SEQUENCE [LARGE SCALE GENOMIC DNA]</scope>
    <source>
        <strain evidence="2 3">Mal52</strain>
    </source>
</reference>
<feature type="transmembrane region" description="Helical" evidence="1">
    <location>
        <begin position="146"/>
        <end position="165"/>
    </location>
</feature>
<evidence type="ECO:0000256" key="1">
    <source>
        <dbReference type="SAM" id="Phobius"/>
    </source>
</evidence>
<dbReference type="AlphaFoldDB" id="A0A517ZJ25"/>
<dbReference type="KEGG" id="sdyn:Mal52_09390"/>
<dbReference type="GO" id="GO:0016787">
    <property type="term" value="F:hydrolase activity"/>
    <property type="evidence" value="ECO:0007669"/>
    <property type="project" value="UniProtKB-KW"/>
</dbReference>
<dbReference type="RefSeq" id="WP_145374524.1">
    <property type="nucleotide sequence ID" value="NZ_CP036276.1"/>
</dbReference>
<protein>
    <submittedName>
        <fullName evidence="2">tRNA(Glu)-specific nuclease WapA</fullName>
        <ecNumber evidence="2">3.1.-.-</ecNumber>
    </submittedName>
</protein>
<dbReference type="NCBIfam" id="TIGR03696">
    <property type="entry name" value="Rhs_assc_core"/>
    <property type="match status" value="1"/>
</dbReference>
<gene>
    <name evidence="2" type="primary">wapA_1</name>
    <name evidence="2" type="ORF">Mal52_09390</name>
</gene>
<dbReference type="Proteomes" id="UP000319383">
    <property type="component" value="Chromosome"/>
</dbReference>
<feature type="transmembrane region" description="Helical" evidence="1">
    <location>
        <begin position="119"/>
        <end position="139"/>
    </location>
</feature>
<keyword evidence="2" id="KW-0378">Hydrolase</keyword>
<feature type="transmembrane region" description="Helical" evidence="1">
    <location>
        <begin position="92"/>
        <end position="113"/>
    </location>
</feature>
<evidence type="ECO:0000313" key="2">
    <source>
        <dbReference type="EMBL" id="QDU42478.1"/>
    </source>
</evidence>
<organism evidence="2 3">
    <name type="scientific">Symmachiella dynata</name>
    <dbReference type="NCBI Taxonomy" id="2527995"/>
    <lineage>
        <taxon>Bacteria</taxon>
        <taxon>Pseudomonadati</taxon>
        <taxon>Planctomycetota</taxon>
        <taxon>Planctomycetia</taxon>
        <taxon>Planctomycetales</taxon>
        <taxon>Planctomycetaceae</taxon>
        <taxon>Symmachiella</taxon>
    </lineage>
</organism>
<accession>A0A517ZJ25</accession>
<sequence length="190" mass="20336">MQHYADTAYGRAIGFDEAAALTTRLYSGEAFDSRIGMQYLRARWYDPNSGRFNHLDPFSGNLRTPQSLHKYLYTHGDPVNGWDPTGLRAFNVGSLLTSMAIGTLVGGSLGYLWGGWDGAGWGAGAGFLSGAGVGMALAGGDGAVNAGWGAWPVVGGFTGLFLWAVSPSSRDDEWDVAELSLRHIRQRKTS</sequence>
<dbReference type="InterPro" id="IPR022385">
    <property type="entry name" value="Rhs_assc_core"/>
</dbReference>
<dbReference type="EMBL" id="CP036276">
    <property type="protein sequence ID" value="QDU42478.1"/>
    <property type="molecule type" value="Genomic_DNA"/>
</dbReference>
<proteinExistence type="predicted"/>
<dbReference type="Gene3D" id="2.180.10.10">
    <property type="entry name" value="RHS repeat-associated core"/>
    <property type="match status" value="1"/>
</dbReference>
<dbReference type="EC" id="3.1.-.-" evidence="2"/>
<keyword evidence="1" id="KW-0812">Transmembrane</keyword>
<evidence type="ECO:0000313" key="3">
    <source>
        <dbReference type="Proteomes" id="UP000319383"/>
    </source>
</evidence>
<name>A0A517ZJ25_9PLAN</name>
<keyword evidence="1" id="KW-1133">Transmembrane helix</keyword>
<keyword evidence="1" id="KW-0472">Membrane</keyword>